<feature type="domain" description="Dienelactone hydrolase" evidence="3">
    <location>
        <begin position="41"/>
        <end position="264"/>
    </location>
</feature>
<evidence type="ECO:0000313" key="4">
    <source>
        <dbReference type="EMBL" id="CAE4610380.1"/>
    </source>
</evidence>
<dbReference type="InterPro" id="IPR029058">
    <property type="entry name" value="AB_hydrolase_fold"/>
</dbReference>
<dbReference type="GO" id="GO:0016787">
    <property type="term" value="F:hydrolase activity"/>
    <property type="evidence" value="ECO:0007669"/>
    <property type="project" value="InterPro"/>
</dbReference>
<feature type="domain" description="Dienelactone hydrolase" evidence="3">
    <location>
        <begin position="300"/>
        <end position="523"/>
    </location>
</feature>
<feature type="domain" description="Dienelactone hydrolase" evidence="3">
    <location>
        <begin position="554"/>
        <end position="778"/>
    </location>
</feature>
<dbReference type="PANTHER" id="PTHR22946">
    <property type="entry name" value="DIENELACTONE HYDROLASE DOMAIN-CONTAINING PROTEIN-RELATED"/>
    <property type="match status" value="1"/>
</dbReference>
<dbReference type="Gene3D" id="3.40.50.1820">
    <property type="entry name" value="alpha/beta hydrolase"/>
    <property type="match status" value="4"/>
</dbReference>
<evidence type="ECO:0000259" key="3">
    <source>
        <dbReference type="Pfam" id="PF01738"/>
    </source>
</evidence>
<dbReference type="EMBL" id="HBNR01048055">
    <property type="protein sequence ID" value="CAE4610380.1"/>
    <property type="molecule type" value="Transcribed_RNA"/>
</dbReference>
<protein>
    <recommendedName>
        <fullName evidence="3">Dienelactone hydrolase domain-containing protein</fullName>
    </recommendedName>
</protein>
<accession>A0A7S4RCJ4</accession>
<dbReference type="InterPro" id="IPR050261">
    <property type="entry name" value="FrsA_esterase"/>
</dbReference>
<proteinExistence type="predicted"/>
<organism evidence="4">
    <name type="scientific">Alexandrium monilatum</name>
    <dbReference type="NCBI Taxonomy" id="311494"/>
    <lineage>
        <taxon>Eukaryota</taxon>
        <taxon>Sar</taxon>
        <taxon>Alveolata</taxon>
        <taxon>Dinophyceae</taxon>
        <taxon>Gonyaulacales</taxon>
        <taxon>Pyrocystaceae</taxon>
        <taxon>Alexandrium</taxon>
    </lineage>
</organism>
<feature type="domain" description="Dienelactone hydrolase" evidence="3">
    <location>
        <begin position="811"/>
        <end position="1033"/>
    </location>
</feature>
<dbReference type="InterPro" id="IPR002925">
    <property type="entry name" value="Dienelactn_hydro"/>
</dbReference>
<dbReference type="Pfam" id="PF01738">
    <property type="entry name" value="DLH"/>
    <property type="match status" value="4"/>
</dbReference>
<dbReference type="PANTHER" id="PTHR22946:SF0">
    <property type="entry name" value="DIENELACTONE HYDROLASE DOMAIN-CONTAINING PROTEIN"/>
    <property type="match status" value="1"/>
</dbReference>
<dbReference type="AlphaFoldDB" id="A0A7S4RCJ4"/>
<keyword evidence="2" id="KW-0732">Signal</keyword>
<feature type="signal peptide" evidence="2">
    <location>
        <begin position="1"/>
        <end position="25"/>
    </location>
</feature>
<evidence type="ECO:0000256" key="2">
    <source>
        <dbReference type="SAM" id="SignalP"/>
    </source>
</evidence>
<feature type="chain" id="PRO_5030716842" description="Dienelactone hydrolase domain-containing protein" evidence="2">
    <location>
        <begin position="26"/>
        <end position="1156"/>
    </location>
</feature>
<sequence>MAKQGGTAGGILLSLGLATLRLSAAAVVEDVLYNDGGANLTGYMAYPTGATGRLPVLIHAHAWGGLSDFERERARRTADEFGIIGFAVGVYTDSQTTQAAQGGFQVRAGLVGQYAAQPQLFVSRLSAAMAVLRNHTRANASRVAAAGYCFGGTAVLNFAKLGGAAAEGVASVFSFHGGLSGLAAGSGSFGGVRVFVYNGAADSSIPMAAGSEFQEYMTNHSVMWEFATYGQAMHGFTHPTEGTNHFHHEKVAEMRSWESMRDGLKGLGFFNGTTSAAVPAAPPAVATASVTYNDSAVSLSGYLAYPAGASGRLPVVIHVHTWNGLSDFERGRANRTAAELGHIGFAVSLFTDAETAQAQASFQAKIALVQGFTPALFASRLSAAVSFLRGHALVDLTRLGAAGYCFGGTAVLQYARMGAATADGVLGVASFHGGLSGLDALPQKYCPTRVGIFNGAGDASITNAEITSLSAALEASKTQWEFTNYSNAQHGFTHPSDGTAHFQYDKMAEQRSWTSMADFFNTTFAGEGRANSSSCVHASTTETVSYSDGNASLTGFLAYPSGVTGKLPVVIHAHAWGGLSDFERKRAQRTADELGVIGFAVGIYTDSETAQAAQGNYQVLGGLVGRYSAQPQLFNSRLAAAVGLLQSKPRADVQHVAAAGYCFGGTAVLQFAKLGGASAHGVAGVFSFHGGLSGLAAGNATFGNVRVFVANGAADAMIPMAAGTEFQEYMTNHSAKWEFATYGHAQHGFTHPTEGTGHFHYERIAEMRSWESMRDGLKDMGFLNRMSWAAAPAPAIATASVTYNDSGVSLSGYLAYPAGASGRLPVVIHVHTWNGLSDFERGRANRTAAELGHIGFAVSLFTDAETAQAQANMFAKVALVQSFTPELYASRLSAAVAYLRGHAMADLTRLGACGYCFGGTAVLQYARTGAATADGVLGVASFHGGLSGLDALPQKYCPTRVAIFNGAGDAMITDAQVTSVSSALEASKTHWEFTNYSNAQHGFTHPTDGTAHFHYDQMAEQRSWASMSDFLATTFAGEGRTSPASCVHAHAPNTTATPSPDPAGASTSPSPSLAGGNGGTLSPSPSPAGGTLSPSPSPAGGNGGTLSPSPSPAGGSGGTGSPTPTPMVTSTSLRKASWTPAAMAFVMAAPAARALA</sequence>
<reference evidence="4" key="1">
    <citation type="submission" date="2021-01" db="EMBL/GenBank/DDBJ databases">
        <authorList>
            <person name="Corre E."/>
            <person name="Pelletier E."/>
            <person name="Niang G."/>
            <person name="Scheremetjew M."/>
            <person name="Finn R."/>
            <person name="Kale V."/>
            <person name="Holt S."/>
            <person name="Cochrane G."/>
            <person name="Meng A."/>
            <person name="Brown T."/>
            <person name="Cohen L."/>
        </authorList>
    </citation>
    <scope>NUCLEOTIDE SEQUENCE</scope>
    <source>
        <strain evidence="4">CCMP3105</strain>
    </source>
</reference>
<feature type="region of interest" description="Disordered" evidence="1">
    <location>
        <begin position="1039"/>
        <end position="1135"/>
    </location>
</feature>
<gene>
    <name evidence="4" type="ORF">AMON00008_LOCUS33524</name>
</gene>
<name>A0A7S4RCJ4_9DINO</name>
<dbReference type="SUPFAM" id="SSF53474">
    <property type="entry name" value="alpha/beta-Hydrolases"/>
    <property type="match status" value="4"/>
</dbReference>
<evidence type="ECO:0000256" key="1">
    <source>
        <dbReference type="SAM" id="MobiDB-lite"/>
    </source>
</evidence>